<evidence type="ECO:0000313" key="1">
    <source>
        <dbReference type="EMBL" id="RIA92582.1"/>
    </source>
</evidence>
<keyword evidence="2" id="KW-1185">Reference proteome</keyword>
<dbReference type="OrthoDB" id="2490938at2759"/>
<name>A0A397T435_9GLOM</name>
<protein>
    <recommendedName>
        <fullName evidence="3">RNase H type-1 domain-containing protein</fullName>
    </recommendedName>
</protein>
<dbReference type="Proteomes" id="UP000265703">
    <property type="component" value="Unassembled WGS sequence"/>
</dbReference>
<comment type="caution">
    <text evidence="1">The sequence shown here is derived from an EMBL/GenBank/DDBJ whole genome shotgun (WGS) entry which is preliminary data.</text>
</comment>
<proteinExistence type="predicted"/>
<dbReference type="AlphaFoldDB" id="A0A397T435"/>
<evidence type="ECO:0008006" key="3">
    <source>
        <dbReference type="Google" id="ProtNLM"/>
    </source>
</evidence>
<dbReference type="EMBL" id="QKYT01000123">
    <property type="protein sequence ID" value="RIA92582.1"/>
    <property type="molecule type" value="Genomic_DNA"/>
</dbReference>
<evidence type="ECO:0000313" key="2">
    <source>
        <dbReference type="Proteomes" id="UP000265703"/>
    </source>
</evidence>
<organism evidence="1 2">
    <name type="scientific">Glomus cerebriforme</name>
    <dbReference type="NCBI Taxonomy" id="658196"/>
    <lineage>
        <taxon>Eukaryota</taxon>
        <taxon>Fungi</taxon>
        <taxon>Fungi incertae sedis</taxon>
        <taxon>Mucoromycota</taxon>
        <taxon>Glomeromycotina</taxon>
        <taxon>Glomeromycetes</taxon>
        <taxon>Glomerales</taxon>
        <taxon>Glomeraceae</taxon>
        <taxon>Glomus</taxon>
    </lineage>
</organism>
<gene>
    <name evidence="1" type="ORF">C1645_820513</name>
</gene>
<reference evidence="1 2" key="1">
    <citation type="submission" date="2018-06" db="EMBL/GenBank/DDBJ databases">
        <title>Comparative genomics reveals the genomic features of Rhizophagus irregularis, R. cerebriforme, R. diaphanum and Gigaspora rosea, and their symbiotic lifestyle signature.</title>
        <authorList>
            <person name="Morin E."/>
            <person name="San Clemente H."/>
            <person name="Chen E.C.H."/>
            <person name="De La Providencia I."/>
            <person name="Hainaut M."/>
            <person name="Kuo A."/>
            <person name="Kohler A."/>
            <person name="Murat C."/>
            <person name="Tang N."/>
            <person name="Roy S."/>
            <person name="Loubradou J."/>
            <person name="Henrissat B."/>
            <person name="Grigoriev I.V."/>
            <person name="Corradi N."/>
            <person name="Roux C."/>
            <person name="Martin F.M."/>
        </authorList>
    </citation>
    <scope>NUCLEOTIDE SEQUENCE [LARGE SCALE GENOMIC DNA]</scope>
    <source>
        <strain evidence="1 2">DAOM 227022</strain>
    </source>
</reference>
<accession>A0A397T435</accession>
<sequence>MTCGFLQTYSSAPNLSFITKINNWPSAFYAELAAVALSLLVSTPSSSITIYTDFKSHSSNTFNNTIDTLIKQHHNLSKIISFSSQFLSLHPIIPKWNNIIIDTHLQNF</sequence>